<dbReference type="PANTHER" id="PTHR23421">
    <property type="entry name" value="BETA-GALACTOSIDASE RELATED"/>
    <property type="match status" value="1"/>
</dbReference>
<dbReference type="AlphaFoldDB" id="A0A2G3A522"/>
<evidence type="ECO:0000313" key="6">
    <source>
        <dbReference type="Proteomes" id="UP000222542"/>
    </source>
</evidence>
<gene>
    <name evidence="5" type="ORF">T459_04445</name>
</gene>
<evidence type="ECO:0000256" key="2">
    <source>
        <dbReference type="ARBA" id="ARBA00009809"/>
    </source>
</evidence>
<name>A0A2G3A522_CAPAN</name>
<protein>
    <recommendedName>
        <fullName evidence="3">beta-galactosidase</fullName>
        <ecNumber evidence="3">3.2.1.23</ecNumber>
    </recommendedName>
</protein>
<dbReference type="GO" id="GO:0004565">
    <property type="term" value="F:beta-galactosidase activity"/>
    <property type="evidence" value="ECO:0000318"/>
    <property type="project" value="GO_Central"/>
</dbReference>
<dbReference type="InterPro" id="IPR017853">
    <property type="entry name" value="GH"/>
</dbReference>
<evidence type="ECO:0000313" key="5">
    <source>
        <dbReference type="EMBL" id="PHT89332.1"/>
    </source>
</evidence>
<accession>A0A2G3A522</accession>
<dbReference type="GO" id="GO:0009827">
    <property type="term" value="P:plant-type cell wall modification"/>
    <property type="evidence" value="ECO:0000318"/>
    <property type="project" value="GO_Central"/>
</dbReference>
<dbReference type="Pfam" id="PF01301">
    <property type="entry name" value="Glyco_hydro_35"/>
    <property type="match status" value="1"/>
</dbReference>
<feature type="domain" description="Glycoside hydrolase 35 catalytic" evidence="4">
    <location>
        <begin position="19"/>
        <end position="157"/>
    </location>
</feature>
<comment type="similarity">
    <text evidence="2">Belongs to the glycosyl hydrolase 35 family.</text>
</comment>
<sequence>MSDISILFGGKGSDAEIHSEIVELMKSENLFGSQGGPIILSHIENEYQPAREALGKAGEAYVQWAAHMAVGLNTGDPRVMCKEDDASDPIINTCNGFYCDEFSPNKPYKPTMWTEAWSGWFAEFVGTIPMRQVQDLAFAVARFIQKCGSFVNYYMAHVFSSGKGSCVAFLSNYDSNSAARVVLNNKHFNLPPWSISILPNYSRVAFNTAKVRHLHNCIAYCQCTLFITFWLSNLRHLFLAKVGTRTSQVQNDTNWLSAPLLGGL</sequence>
<evidence type="ECO:0000256" key="1">
    <source>
        <dbReference type="ARBA" id="ARBA00001412"/>
    </source>
</evidence>
<dbReference type="EC" id="3.2.1.23" evidence="3"/>
<dbReference type="GO" id="GO:0019388">
    <property type="term" value="P:galactose catabolic process"/>
    <property type="evidence" value="ECO:0000318"/>
    <property type="project" value="GO_Central"/>
</dbReference>
<evidence type="ECO:0000259" key="4">
    <source>
        <dbReference type="Pfam" id="PF01301"/>
    </source>
</evidence>
<dbReference type="Gramene" id="PHT89332">
    <property type="protein sequence ID" value="PHT89332"/>
    <property type="gene ID" value="T459_04445"/>
</dbReference>
<comment type="caution">
    <text evidence="5">The sequence shown here is derived from an EMBL/GenBank/DDBJ whole genome shotgun (WGS) entry which is preliminary data.</text>
</comment>
<comment type="catalytic activity">
    <reaction evidence="1">
        <text>Hydrolysis of terminal non-reducing beta-D-galactose residues in beta-D-galactosides.</text>
        <dbReference type="EC" id="3.2.1.23"/>
    </reaction>
</comment>
<proteinExistence type="inferred from homology"/>
<keyword evidence="6" id="KW-1185">Reference proteome</keyword>
<reference evidence="5 6" key="1">
    <citation type="journal article" date="2014" name="Nat. Genet.">
        <title>Genome sequence of the hot pepper provides insights into the evolution of pungency in Capsicum species.</title>
        <authorList>
            <person name="Kim S."/>
            <person name="Park M."/>
            <person name="Yeom S.I."/>
            <person name="Kim Y.M."/>
            <person name="Lee J.M."/>
            <person name="Lee H.A."/>
            <person name="Seo E."/>
            <person name="Choi J."/>
            <person name="Cheong K."/>
            <person name="Kim K.T."/>
            <person name="Jung K."/>
            <person name="Lee G.W."/>
            <person name="Oh S.K."/>
            <person name="Bae C."/>
            <person name="Kim S.B."/>
            <person name="Lee H.Y."/>
            <person name="Kim S.Y."/>
            <person name="Kim M.S."/>
            <person name="Kang B.C."/>
            <person name="Jo Y.D."/>
            <person name="Yang H.B."/>
            <person name="Jeong H.J."/>
            <person name="Kang W.H."/>
            <person name="Kwon J.K."/>
            <person name="Shin C."/>
            <person name="Lim J.Y."/>
            <person name="Park J.H."/>
            <person name="Huh J.H."/>
            <person name="Kim J.S."/>
            <person name="Kim B.D."/>
            <person name="Cohen O."/>
            <person name="Paran I."/>
            <person name="Suh M.C."/>
            <person name="Lee S.B."/>
            <person name="Kim Y.K."/>
            <person name="Shin Y."/>
            <person name="Noh S.J."/>
            <person name="Park J."/>
            <person name="Seo Y.S."/>
            <person name="Kwon S.Y."/>
            <person name="Kim H.A."/>
            <person name="Park J.M."/>
            <person name="Kim H.J."/>
            <person name="Choi S.B."/>
            <person name="Bosland P.W."/>
            <person name="Reeves G."/>
            <person name="Jo S.H."/>
            <person name="Lee B.W."/>
            <person name="Cho H.T."/>
            <person name="Choi H.S."/>
            <person name="Lee M.S."/>
            <person name="Yu Y."/>
            <person name="Do Choi Y."/>
            <person name="Park B.S."/>
            <person name="van Deynze A."/>
            <person name="Ashrafi H."/>
            <person name="Hill T."/>
            <person name="Kim W.T."/>
            <person name="Pai H.S."/>
            <person name="Ahn H.K."/>
            <person name="Yeam I."/>
            <person name="Giovannoni J.J."/>
            <person name="Rose J.K."/>
            <person name="Sorensen I."/>
            <person name="Lee S.J."/>
            <person name="Kim R.W."/>
            <person name="Choi I.Y."/>
            <person name="Choi B.S."/>
            <person name="Lim J.S."/>
            <person name="Lee Y.H."/>
            <person name="Choi D."/>
        </authorList>
    </citation>
    <scope>NUCLEOTIDE SEQUENCE [LARGE SCALE GENOMIC DNA]</scope>
    <source>
        <strain evidence="6">cv. CM334</strain>
    </source>
</reference>
<dbReference type="Gene3D" id="3.20.20.80">
    <property type="entry name" value="Glycosidases"/>
    <property type="match status" value="1"/>
</dbReference>
<dbReference type="OMA" id="WINTCND"/>
<dbReference type="GO" id="GO:0009505">
    <property type="term" value="C:plant-type cell wall"/>
    <property type="evidence" value="ECO:0000318"/>
    <property type="project" value="GO_Central"/>
</dbReference>
<dbReference type="GO" id="GO:0005773">
    <property type="term" value="C:vacuole"/>
    <property type="evidence" value="ECO:0000318"/>
    <property type="project" value="GO_Central"/>
</dbReference>
<dbReference type="InterPro" id="IPR031330">
    <property type="entry name" value="Gly_Hdrlase_35_cat"/>
</dbReference>
<dbReference type="PRINTS" id="PR00742">
    <property type="entry name" value="GLHYDRLASE35"/>
</dbReference>
<dbReference type="Proteomes" id="UP000222542">
    <property type="component" value="Unassembled WGS sequence"/>
</dbReference>
<dbReference type="EMBL" id="AYRZ02000002">
    <property type="protein sequence ID" value="PHT89332.1"/>
    <property type="molecule type" value="Genomic_DNA"/>
</dbReference>
<dbReference type="STRING" id="4072.A0A2G3A522"/>
<reference evidence="5 6" key="2">
    <citation type="journal article" date="2017" name="Genome Biol.">
        <title>New reference genome sequences of hot pepper reveal the massive evolution of plant disease-resistance genes by retroduplication.</title>
        <authorList>
            <person name="Kim S."/>
            <person name="Park J."/>
            <person name="Yeom S.I."/>
            <person name="Kim Y.M."/>
            <person name="Seo E."/>
            <person name="Kim K.T."/>
            <person name="Kim M.S."/>
            <person name="Lee J.M."/>
            <person name="Cheong K."/>
            <person name="Shin H.S."/>
            <person name="Kim S.B."/>
            <person name="Han K."/>
            <person name="Lee J."/>
            <person name="Park M."/>
            <person name="Lee H.A."/>
            <person name="Lee H.Y."/>
            <person name="Lee Y."/>
            <person name="Oh S."/>
            <person name="Lee J.H."/>
            <person name="Choi E."/>
            <person name="Choi E."/>
            <person name="Lee S.E."/>
            <person name="Jeon J."/>
            <person name="Kim H."/>
            <person name="Choi G."/>
            <person name="Song H."/>
            <person name="Lee J."/>
            <person name="Lee S.C."/>
            <person name="Kwon J.K."/>
            <person name="Lee H.Y."/>
            <person name="Koo N."/>
            <person name="Hong Y."/>
            <person name="Kim R.W."/>
            <person name="Kang W.H."/>
            <person name="Huh J.H."/>
            <person name="Kang B.C."/>
            <person name="Yang T.J."/>
            <person name="Lee Y.H."/>
            <person name="Bennetzen J.L."/>
            <person name="Choi D."/>
        </authorList>
    </citation>
    <scope>NUCLEOTIDE SEQUENCE [LARGE SCALE GENOMIC DNA]</scope>
    <source>
        <strain evidence="6">cv. CM334</strain>
    </source>
</reference>
<dbReference type="SUPFAM" id="SSF51445">
    <property type="entry name" value="(Trans)glycosidases"/>
    <property type="match status" value="1"/>
</dbReference>
<evidence type="ECO:0000256" key="3">
    <source>
        <dbReference type="ARBA" id="ARBA00012756"/>
    </source>
</evidence>
<dbReference type="InterPro" id="IPR001944">
    <property type="entry name" value="Glycoside_Hdrlase_35"/>
</dbReference>
<organism evidence="5 6">
    <name type="scientific">Capsicum annuum</name>
    <name type="common">Capsicum pepper</name>
    <dbReference type="NCBI Taxonomy" id="4072"/>
    <lineage>
        <taxon>Eukaryota</taxon>
        <taxon>Viridiplantae</taxon>
        <taxon>Streptophyta</taxon>
        <taxon>Embryophyta</taxon>
        <taxon>Tracheophyta</taxon>
        <taxon>Spermatophyta</taxon>
        <taxon>Magnoliopsida</taxon>
        <taxon>eudicotyledons</taxon>
        <taxon>Gunneridae</taxon>
        <taxon>Pentapetalae</taxon>
        <taxon>asterids</taxon>
        <taxon>lamiids</taxon>
        <taxon>Solanales</taxon>
        <taxon>Solanaceae</taxon>
        <taxon>Solanoideae</taxon>
        <taxon>Capsiceae</taxon>
        <taxon>Capsicum</taxon>
    </lineage>
</organism>